<comment type="caution">
    <text evidence="2">The sequence shown here is derived from an EMBL/GenBank/DDBJ whole genome shotgun (WGS) entry which is preliminary data.</text>
</comment>
<gene>
    <name evidence="2" type="ORF">SLEP1_g33339</name>
</gene>
<sequence>MFLGHILNVSNASRGNHPATPTPKCSAPTSASSNSYLLINVKPDKEGIFGAWFLVFFLPKIYLQGIKRSNLDANSFKNEGQNSILP</sequence>
<dbReference type="Proteomes" id="UP001054252">
    <property type="component" value="Unassembled WGS sequence"/>
</dbReference>
<accession>A0AAV5KGA0</accession>
<name>A0AAV5KGA0_9ROSI</name>
<feature type="region of interest" description="Disordered" evidence="1">
    <location>
        <begin position="1"/>
        <end position="30"/>
    </location>
</feature>
<keyword evidence="3" id="KW-1185">Reference proteome</keyword>
<evidence type="ECO:0000256" key="1">
    <source>
        <dbReference type="SAM" id="MobiDB-lite"/>
    </source>
</evidence>
<reference evidence="2 3" key="1">
    <citation type="journal article" date="2021" name="Commun. Biol.">
        <title>The genome of Shorea leprosula (Dipterocarpaceae) highlights the ecological relevance of drought in aseasonal tropical rainforests.</title>
        <authorList>
            <person name="Ng K.K.S."/>
            <person name="Kobayashi M.J."/>
            <person name="Fawcett J.A."/>
            <person name="Hatakeyama M."/>
            <person name="Paape T."/>
            <person name="Ng C.H."/>
            <person name="Ang C.C."/>
            <person name="Tnah L.H."/>
            <person name="Lee C.T."/>
            <person name="Nishiyama T."/>
            <person name="Sese J."/>
            <person name="O'Brien M.J."/>
            <person name="Copetti D."/>
            <person name="Mohd Noor M.I."/>
            <person name="Ong R.C."/>
            <person name="Putra M."/>
            <person name="Sireger I.Z."/>
            <person name="Indrioko S."/>
            <person name="Kosugi Y."/>
            <person name="Izuno A."/>
            <person name="Isagi Y."/>
            <person name="Lee S.L."/>
            <person name="Shimizu K.K."/>
        </authorList>
    </citation>
    <scope>NUCLEOTIDE SEQUENCE [LARGE SCALE GENOMIC DNA]</scope>
    <source>
        <strain evidence="2">214</strain>
    </source>
</reference>
<organism evidence="2 3">
    <name type="scientific">Rubroshorea leprosula</name>
    <dbReference type="NCBI Taxonomy" id="152421"/>
    <lineage>
        <taxon>Eukaryota</taxon>
        <taxon>Viridiplantae</taxon>
        <taxon>Streptophyta</taxon>
        <taxon>Embryophyta</taxon>
        <taxon>Tracheophyta</taxon>
        <taxon>Spermatophyta</taxon>
        <taxon>Magnoliopsida</taxon>
        <taxon>eudicotyledons</taxon>
        <taxon>Gunneridae</taxon>
        <taxon>Pentapetalae</taxon>
        <taxon>rosids</taxon>
        <taxon>malvids</taxon>
        <taxon>Malvales</taxon>
        <taxon>Dipterocarpaceae</taxon>
        <taxon>Rubroshorea</taxon>
    </lineage>
</organism>
<evidence type="ECO:0000313" key="3">
    <source>
        <dbReference type="Proteomes" id="UP001054252"/>
    </source>
</evidence>
<dbReference type="EMBL" id="BPVZ01000063">
    <property type="protein sequence ID" value="GKV23633.1"/>
    <property type="molecule type" value="Genomic_DNA"/>
</dbReference>
<protein>
    <submittedName>
        <fullName evidence="2">Uncharacterized protein</fullName>
    </submittedName>
</protein>
<proteinExistence type="predicted"/>
<evidence type="ECO:0000313" key="2">
    <source>
        <dbReference type="EMBL" id="GKV23633.1"/>
    </source>
</evidence>
<dbReference type="AlphaFoldDB" id="A0AAV5KGA0"/>